<dbReference type="GO" id="GO:0019120">
    <property type="term" value="F:hydrolase activity, acting on acid halide bonds, in C-halide compounds"/>
    <property type="evidence" value="ECO:0007669"/>
    <property type="project" value="InterPro"/>
</dbReference>
<dbReference type="NCBIfam" id="TIGR01493">
    <property type="entry name" value="HAD-SF-IA-v2"/>
    <property type="match status" value="1"/>
</dbReference>
<keyword evidence="4" id="KW-1185">Reference proteome</keyword>
<sequence length="243" mass="26945">MSGKQIVVAFDIYGTILSIDSIARELEQHFGRTTAACIATSWRQYQLEYTWKLNSLGRFESFVDVTRNALLHALAESGANIGEQDINNLMTAYDSMCTFDDVNPALSQLASTPAITPVIFSNGSTSMVSGTVFCSKELSPHSAFFQDIITVEDVKQYKPAPAVYKHLADKVGKDSSQWREICVVTTNTFEVIGARNVGMNAIWVDRRGTGWIDRTVPDIEPTETINSLNQLGKVINSLYDIKF</sequence>
<dbReference type="SFLD" id="SFLDG01129">
    <property type="entry name" value="C1.5:_HAD__Beta-PGM__Phosphata"/>
    <property type="match status" value="1"/>
</dbReference>
<dbReference type="NCBIfam" id="TIGR01428">
    <property type="entry name" value="HAD_type_II"/>
    <property type="match status" value="1"/>
</dbReference>
<dbReference type="SUPFAM" id="SSF56784">
    <property type="entry name" value="HAD-like"/>
    <property type="match status" value="1"/>
</dbReference>
<name>A0A1L9RP71_ASPWE</name>
<dbReference type="EMBL" id="KV878211">
    <property type="protein sequence ID" value="OJJ36663.1"/>
    <property type="molecule type" value="Genomic_DNA"/>
</dbReference>
<dbReference type="STRING" id="1073089.A0A1L9RP71"/>
<dbReference type="AlphaFoldDB" id="A0A1L9RP71"/>
<dbReference type="Pfam" id="PF00702">
    <property type="entry name" value="Hydrolase"/>
    <property type="match status" value="1"/>
</dbReference>
<evidence type="ECO:0000313" key="3">
    <source>
        <dbReference type="EMBL" id="OJJ36663.1"/>
    </source>
</evidence>
<dbReference type="InterPro" id="IPR006328">
    <property type="entry name" value="2-HAD"/>
</dbReference>
<dbReference type="OrthoDB" id="3256520at2759"/>
<dbReference type="InterPro" id="IPR023214">
    <property type="entry name" value="HAD_sf"/>
</dbReference>
<dbReference type="PANTHER" id="PTHR43316">
    <property type="entry name" value="HYDROLASE, HALOACID DELAHOGENASE-RELATED"/>
    <property type="match status" value="1"/>
</dbReference>
<dbReference type="Gene3D" id="1.10.150.240">
    <property type="entry name" value="Putative phosphatase, domain 2"/>
    <property type="match status" value="1"/>
</dbReference>
<dbReference type="InterPro" id="IPR036412">
    <property type="entry name" value="HAD-like_sf"/>
</dbReference>
<dbReference type="InterPro" id="IPR051540">
    <property type="entry name" value="S-2-haloacid_dehalogenase"/>
</dbReference>
<protein>
    <recommendedName>
        <fullName evidence="5">Haloacid dehalogenase, type II</fullName>
    </recommendedName>
</protein>
<evidence type="ECO:0000313" key="4">
    <source>
        <dbReference type="Proteomes" id="UP000184383"/>
    </source>
</evidence>
<dbReference type="GO" id="GO:0016791">
    <property type="term" value="F:phosphatase activity"/>
    <property type="evidence" value="ECO:0007669"/>
    <property type="project" value="UniProtKB-ARBA"/>
</dbReference>
<dbReference type="InterPro" id="IPR006439">
    <property type="entry name" value="HAD-SF_hydro_IA"/>
</dbReference>
<evidence type="ECO:0000256" key="1">
    <source>
        <dbReference type="ARBA" id="ARBA00008106"/>
    </source>
</evidence>
<dbReference type="GeneID" id="63743857"/>
<reference evidence="4" key="1">
    <citation type="journal article" date="2017" name="Genome Biol.">
        <title>Comparative genomics reveals high biological diversity and specific adaptations in the industrially and medically important fungal genus Aspergillus.</title>
        <authorList>
            <person name="de Vries R.P."/>
            <person name="Riley R."/>
            <person name="Wiebenga A."/>
            <person name="Aguilar-Osorio G."/>
            <person name="Amillis S."/>
            <person name="Uchima C.A."/>
            <person name="Anderluh G."/>
            <person name="Asadollahi M."/>
            <person name="Askin M."/>
            <person name="Barry K."/>
            <person name="Battaglia E."/>
            <person name="Bayram O."/>
            <person name="Benocci T."/>
            <person name="Braus-Stromeyer S.A."/>
            <person name="Caldana C."/>
            <person name="Canovas D."/>
            <person name="Cerqueira G.C."/>
            <person name="Chen F."/>
            <person name="Chen W."/>
            <person name="Choi C."/>
            <person name="Clum A."/>
            <person name="Dos Santos R.A."/>
            <person name="Damasio A.R."/>
            <person name="Diallinas G."/>
            <person name="Emri T."/>
            <person name="Fekete E."/>
            <person name="Flipphi M."/>
            <person name="Freyberg S."/>
            <person name="Gallo A."/>
            <person name="Gournas C."/>
            <person name="Habgood R."/>
            <person name="Hainaut M."/>
            <person name="Harispe M.L."/>
            <person name="Henrissat B."/>
            <person name="Hilden K.S."/>
            <person name="Hope R."/>
            <person name="Hossain A."/>
            <person name="Karabika E."/>
            <person name="Karaffa L."/>
            <person name="Karanyi Z."/>
            <person name="Krasevec N."/>
            <person name="Kuo A."/>
            <person name="Kusch H."/>
            <person name="LaButti K."/>
            <person name="Lagendijk E.L."/>
            <person name="Lapidus A."/>
            <person name="Levasseur A."/>
            <person name="Lindquist E."/>
            <person name="Lipzen A."/>
            <person name="Logrieco A.F."/>
            <person name="MacCabe A."/>
            <person name="Maekelae M.R."/>
            <person name="Malavazi I."/>
            <person name="Melin P."/>
            <person name="Meyer V."/>
            <person name="Mielnichuk N."/>
            <person name="Miskei M."/>
            <person name="Molnar A.P."/>
            <person name="Mule G."/>
            <person name="Ngan C.Y."/>
            <person name="Orejas M."/>
            <person name="Orosz E."/>
            <person name="Ouedraogo J.P."/>
            <person name="Overkamp K.M."/>
            <person name="Park H.-S."/>
            <person name="Perrone G."/>
            <person name="Piumi F."/>
            <person name="Punt P.J."/>
            <person name="Ram A.F."/>
            <person name="Ramon A."/>
            <person name="Rauscher S."/>
            <person name="Record E."/>
            <person name="Riano-Pachon D.M."/>
            <person name="Robert V."/>
            <person name="Roehrig J."/>
            <person name="Ruller R."/>
            <person name="Salamov A."/>
            <person name="Salih N.S."/>
            <person name="Samson R.A."/>
            <person name="Sandor E."/>
            <person name="Sanguinetti M."/>
            <person name="Schuetze T."/>
            <person name="Sepcic K."/>
            <person name="Shelest E."/>
            <person name="Sherlock G."/>
            <person name="Sophianopoulou V."/>
            <person name="Squina F.M."/>
            <person name="Sun H."/>
            <person name="Susca A."/>
            <person name="Todd R.B."/>
            <person name="Tsang A."/>
            <person name="Unkles S.E."/>
            <person name="van de Wiele N."/>
            <person name="van Rossen-Uffink D."/>
            <person name="Oliveira J.V."/>
            <person name="Vesth T.C."/>
            <person name="Visser J."/>
            <person name="Yu J.-H."/>
            <person name="Zhou M."/>
            <person name="Andersen M.R."/>
            <person name="Archer D.B."/>
            <person name="Baker S.E."/>
            <person name="Benoit I."/>
            <person name="Brakhage A.A."/>
            <person name="Braus G.H."/>
            <person name="Fischer R."/>
            <person name="Frisvad J.C."/>
            <person name="Goldman G.H."/>
            <person name="Houbraken J."/>
            <person name="Oakley B."/>
            <person name="Pocsi I."/>
            <person name="Scazzocchio C."/>
            <person name="Seiboth B."/>
            <person name="vanKuyk P.A."/>
            <person name="Wortman J."/>
            <person name="Dyer P.S."/>
            <person name="Grigoriev I.V."/>
        </authorList>
    </citation>
    <scope>NUCLEOTIDE SEQUENCE [LARGE SCALE GENOMIC DNA]</scope>
    <source>
        <strain evidence="4">DTO 134E9</strain>
    </source>
</reference>
<dbReference type="SFLD" id="SFLDS00003">
    <property type="entry name" value="Haloacid_Dehalogenase"/>
    <property type="match status" value="1"/>
</dbReference>
<gene>
    <name evidence="3" type="ORF">ASPWEDRAFT_108625</name>
</gene>
<dbReference type="Gene3D" id="3.40.50.1000">
    <property type="entry name" value="HAD superfamily/HAD-like"/>
    <property type="match status" value="1"/>
</dbReference>
<proteinExistence type="inferred from homology"/>
<accession>A0A1L9RP71</accession>
<comment type="similarity">
    <text evidence="1">Belongs to the HAD-like hydrolase superfamily. S-2-haloalkanoic acid dehalogenase family.</text>
</comment>
<dbReference type="Proteomes" id="UP000184383">
    <property type="component" value="Unassembled WGS sequence"/>
</dbReference>
<dbReference type="VEuPathDB" id="FungiDB:ASPWEDRAFT_108625"/>
<evidence type="ECO:0000256" key="2">
    <source>
        <dbReference type="ARBA" id="ARBA00022801"/>
    </source>
</evidence>
<dbReference type="InterPro" id="IPR023198">
    <property type="entry name" value="PGP-like_dom2"/>
</dbReference>
<evidence type="ECO:0008006" key="5">
    <source>
        <dbReference type="Google" id="ProtNLM"/>
    </source>
</evidence>
<keyword evidence="2" id="KW-0378">Hydrolase</keyword>
<dbReference type="RefSeq" id="XP_040690339.1">
    <property type="nucleotide sequence ID" value="XM_040828009.1"/>
</dbReference>
<dbReference type="PRINTS" id="PR00413">
    <property type="entry name" value="HADHALOGNASE"/>
</dbReference>
<organism evidence="3 4">
    <name type="scientific">Aspergillus wentii DTO 134E9</name>
    <dbReference type="NCBI Taxonomy" id="1073089"/>
    <lineage>
        <taxon>Eukaryota</taxon>
        <taxon>Fungi</taxon>
        <taxon>Dikarya</taxon>
        <taxon>Ascomycota</taxon>
        <taxon>Pezizomycotina</taxon>
        <taxon>Eurotiomycetes</taxon>
        <taxon>Eurotiomycetidae</taxon>
        <taxon>Eurotiales</taxon>
        <taxon>Aspergillaceae</taxon>
        <taxon>Aspergillus</taxon>
        <taxon>Aspergillus subgen. Cremei</taxon>
    </lineage>
</organism>
<dbReference type="PANTHER" id="PTHR43316:SF3">
    <property type="entry name" value="HALOACID DEHALOGENASE, TYPE II (AFU_ORTHOLOGUE AFUA_2G07750)-RELATED"/>
    <property type="match status" value="1"/>
</dbReference>